<organism evidence="4 5">
    <name type="scientific">Streptomyces paludis</name>
    <dbReference type="NCBI Taxonomy" id="2282738"/>
    <lineage>
        <taxon>Bacteria</taxon>
        <taxon>Bacillati</taxon>
        <taxon>Actinomycetota</taxon>
        <taxon>Actinomycetes</taxon>
        <taxon>Kitasatosporales</taxon>
        <taxon>Streptomycetaceae</taxon>
        <taxon>Streptomyces</taxon>
    </lineage>
</organism>
<evidence type="ECO:0000313" key="5">
    <source>
        <dbReference type="Proteomes" id="UP000253868"/>
    </source>
</evidence>
<dbReference type="AlphaFoldDB" id="A0A345HY84"/>
<keyword evidence="5" id="KW-1185">Reference proteome</keyword>
<sequence length="265" mass="27221">MSETAHDPLRAPRDPLRDWYRQFPPFTVGGSLYAVPPAHRAATAAALAARDCRVHIDIIVDATGRGLGVSARELAEARAAAPYARIDLHLIVADTLPAALAAEVVGETVATALRTGAEAVTMDLARIGRHPAAVEALHRGGVALWLEHTPRARVLEVPPGVDGALVMFIPPGTKQSADPSMLTEVGRLAATLPTAVDGGITAPVAARCAERGAAYIVAGRSLLTAAVPSAPAPAPASVPASVPAPASVSAPAPAPRTENHREDLP</sequence>
<dbReference type="InterPro" id="IPR011060">
    <property type="entry name" value="RibuloseP-bd_barrel"/>
</dbReference>
<evidence type="ECO:0000313" key="4">
    <source>
        <dbReference type="EMBL" id="AXG81658.1"/>
    </source>
</evidence>
<evidence type="ECO:0000256" key="3">
    <source>
        <dbReference type="SAM" id="MobiDB-lite"/>
    </source>
</evidence>
<reference evidence="5" key="1">
    <citation type="submission" date="2018-07" db="EMBL/GenBank/DDBJ databases">
        <authorList>
            <person name="Zhao J."/>
        </authorList>
    </citation>
    <scope>NUCLEOTIDE SEQUENCE [LARGE SCALE GENOMIC DNA]</scope>
    <source>
        <strain evidence="5">GSSD-12</strain>
    </source>
</reference>
<evidence type="ECO:0000256" key="2">
    <source>
        <dbReference type="ARBA" id="ARBA00023235"/>
    </source>
</evidence>
<feature type="region of interest" description="Disordered" evidence="3">
    <location>
        <begin position="228"/>
        <end position="265"/>
    </location>
</feature>
<protein>
    <recommendedName>
        <fullName evidence="6">Ribulose-phosphate 3-epimerase</fullName>
    </recommendedName>
</protein>
<dbReference type="InterPro" id="IPR013785">
    <property type="entry name" value="Aldolase_TIM"/>
</dbReference>
<dbReference type="SUPFAM" id="SSF51366">
    <property type="entry name" value="Ribulose-phoshate binding barrel"/>
    <property type="match status" value="1"/>
</dbReference>
<dbReference type="RefSeq" id="WP_114664199.1">
    <property type="nucleotide sequence ID" value="NZ_CP031194.1"/>
</dbReference>
<feature type="compositionally biased region" description="Low complexity" evidence="3">
    <location>
        <begin position="237"/>
        <end position="251"/>
    </location>
</feature>
<keyword evidence="2" id="KW-0413">Isomerase</keyword>
<dbReference type="Pfam" id="PF00834">
    <property type="entry name" value="Ribul_P_3_epim"/>
    <property type="match status" value="1"/>
</dbReference>
<dbReference type="InterPro" id="IPR000056">
    <property type="entry name" value="Ribul_P_3_epim-like"/>
</dbReference>
<proteinExistence type="predicted"/>
<gene>
    <name evidence="4" type="ORF">DVK44_32505</name>
</gene>
<dbReference type="GO" id="GO:0016857">
    <property type="term" value="F:racemase and epimerase activity, acting on carbohydrates and derivatives"/>
    <property type="evidence" value="ECO:0007669"/>
    <property type="project" value="InterPro"/>
</dbReference>
<keyword evidence="1" id="KW-0479">Metal-binding</keyword>
<dbReference type="Proteomes" id="UP000253868">
    <property type="component" value="Chromosome"/>
</dbReference>
<dbReference type="Gene3D" id="3.20.20.70">
    <property type="entry name" value="Aldolase class I"/>
    <property type="match status" value="1"/>
</dbReference>
<accession>A0A345HY84</accession>
<dbReference type="KEGG" id="spad:DVK44_32505"/>
<dbReference type="GO" id="GO:0046872">
    <property type="term" value="F:metal ion binding"/>
    <property type="evidence" value="ECO:0007669"/>
    <property type="project" value="UniProtKB-KW"/>
</dbReference>
<evidence type="ECO:0000256" key="1">
    <source>
        <dbReference type="ARBA" id="ARBA00022723"/>
    </source>
</evidence>
<evidence type="ECO:0008006" key="6">
    <source>
        <dbReference type="Google" id="ProtNLM"/>
    </source>
</evidence>
<dbReference type="EMBL" id="CP031194">
    <property type="protein sequence ID" value="AXG81658.1"/>
    <property type="molecule type" value="Genomic_DNA"/>
</dbReference>
<dbReference type="GO" id="GO:0005975">
    <property type="term" value="P:carbohydrate metabolic process"/>
    <property type="evidence" value="ECO:0007669"/>
    <property type="project" value="InterPro"/>
</dbReference>
<dbReference type="OrthoDB" id="4461040at2"/>
<name>A0A345HY84_9ACTN</name>